<name>A0A4Y2KWV4_ARAVE</name>
<keyword evidence="2" id="KW-1185">Reference proteome</keyword>
<organism evidence="1 2">
    <name type="scientific">Araneus ventricosus</name>
    <name type="common">Orbweaver spider</name>
    <name type="synonym">Epeira ventricosa</name>
    <dbReference type="NCBI Taxonomy" id="182803"/>
    <lineage>
        <taxon>Eukaryota</taxon>
        <taxon>Metazoa</taxon>
        <taxon>Ecdysozoa</taxon>
        <taxon>Arthropoda</taxon>
        <taxon>Chelicerata</taxon>
        <taxon>Arachnida</taxon>
        <taxon>Araneae</taxon>
        <taxon>Araneomorphae</taxon>
        <taxon>Entelegynae</taxon>
        <taxon>Araneoidea</taxon>
        <taxon>Araneidae</taxon>
        <taxon>Araneus</taxon>
    </lineage>
</organism>
<accession>A0A4Y2KWV4</accession>
<dbReference type="Proteomes" id="UP000499080">
    <property type="component" value="Unassembled WGS sequence"/>
</dbReference>
<evidence type="ECO:0000313" key="2">
    <source>
        <dbReference type="Proteomes" id="UP000499080"/>
    </source>
</evidence>
<dbReference type="AlphaFoldDB" id="A0A4Y2KWV4"/>
<proteinExistence type="predicted"/>
<gene>
    <name evidence="1" type="ORF">AVEN_214894_1</name>
</gene>
<evidence type="ECO:0000313" key="1">
    <source>
        <dbReference type="EMBL" id="GBN06788.1"/>
    </source>
</evidence>
<dbReference type="EMBL" id="BGPR01005099">
    <property type="protein sequence ID" value="GBN06788.1"/>
    <property type="molecule type" value="Genomic_DNA"/>
</dbReference>
<comment type="caution">
    <text evidence="1">The sequence shown here is derived from an EMBL/GenBank/DDBJ whole genome shotgun (WGS) entry which is preliminary data.</text>
</comment>
<protein>
    <submittedName>
        <fullName evidence="1">Uncharacterized protein</fullName>
    </submittedName>
</protein>
<reference evidence="1 2" key="1">
    <citation type="journal article" date="2019" name="Sci. Rep.">
        <title>Orb-weaving spider Araneus ventricosus genome elucidates the spidroin gene catalogue.</title>
        <authorList>
            <person name="Kono N."/>
            <person name="Nakamura H."/>
            <person name="Ohtoshi R."/>
            <person name="Moran D.A.P."/>
            <person name="Shinohara A."/>
            <person name="Yoshida Y."/>
            <person name="Fujiwara M."/>
            <person name="Mori M."/>
            <person name="Tomita M."/>
            <person name="Arakawa K."/>
        </authorList>
    </citation>
    <scope>NUCLEOTIDE SEQUENCE [LARGE SCALE GENOMIC DNA]</scope>
</reference>
<sequence length="81" mass="9415">MLRPTKPDEPAQMYPWQGVISLVPVSLNASTWGHHEYVDQKQLEKYKRVLAHEHRYINVETSSMTKRISFGKGRDMASNSR</sequence>